<protein>
    <submittedName>
        <fullName evidence="3">Uncharacterized protein</fullName>
    </submittedName>
</protein>
<organism evidence="3 4">
    <name type="scientific">Phytophthora rubi</name>
    <dbReference type="NCBI Taxonomy" id="129364"/>
    <lineage>
        <taxon>Eukaryota</taxon>
        <taxon>Sar</taxon>
        <taxon>Stramenopiles</taxon>
        <taxon>Oomycota</taxon>
        <taxon>Peronosporomycetes</taxon>
        <taxon>Peronosporales</taxon>
        <taxon>Peronosporaceae</taxon>
        <taxon>Phytophthora</taxon>
    </lineage>
</organism>
<dbReference type="EMBL" id="QXFV01000832">
    <property type="protein sequence ID" value="KAE9024477.1"/>
    <property type="molecule type" value="Genomic_DNA"/>
</dbReference>
<sequence length="299" mass="32036">MTSSNGDADRDVDDVPPHAPEQLPIIPPIEVGTLGSGGAGGVADTPSDQAGDVPQTDSTVPGEFHSRKNAPEQDDMRPNSEVVPGPPTTGVDLSTIDDPAATAAAFASVGQLLVTQQIISEATAKYIFQGELNLTQSNSAAANPTLPGEVPPSRFGVRQDLSSFVVGIPAKHADRLSERFMRDGYGGLETLTFVETLSDEDVRDLSEMTDSRLGIRPELLLPRPADSTGTVSEFRDLLGSLDARRELASLLQHYPVDGLARKVFRISTLLKRTLEQLSIARMVAKTEWCCWKSSLRSAT</sequence>
<evidence type="ECO:0000313" key="4">
    <source>
        <dbReference type="Proteomes" id="UP000429607"/>
    </source>
</evidence>
<dbReference type="Proteomes" id="UP000429607">
    <property type="component" value="Unassembled WGS sequence"/>
</dbReference>
<feature type="region of interest" description="Disordered" evidence="1">
    <location>
        <begin position="1"/>
        <end position="91"/>
    </location>
</feature>
<dbReference type="EMBL" id="QXFU01000849">
    <property type="protein sequence ID" value="KAE9018541.1"/>
    <property type="molecule type" value="Genomic_DNA"/>
</dbReference>
<evidence type="ECO:0000313" key="5">
    <source>
        <dbReference type="Proteomes" id="UP000435112"/>
    </source>
</evidence>
<dbReference type="AlphaFoldDB" id="A0A6A3M1Z8"/>
<comment type="caution">
    <text evidence="3">The sequence shown here is derived from an EMBL/GenBank/DDBJ whole genome shotgun (WGS) entry which is preliminary data.</text>
</comment>
<accession>A0A6A3M1Z8</accession>
<evidence type="ECO:0000313" key="3">
    <source>
        <dbReference type="EMBL" id="KAE9024477.1"/>
    </source>
</evidence>
<name>A0A6A3M1Z8_9STRA</name>
<reference evidence="4 5" key="1">
    <citation type="submission" date="2018-09" db="EMBL/GenBank/DDBJ databases">
        <title>Genomic investigation of the strawberry pathogen Phytophthora fragariae indicates pathogenicity is determined by transcriptional variation in three key races.</title>
        <authorList>
            <person name="Adams T.M."/>
            <person name="Armitage A.D."/>
            <person name="Sobczyk M.K."/>
            <person name="Bates H.J."/>
            <person name="Dunwell J.M."/>
            <person name="Nellist C.F."/>
            <person name="Harrison R.J."/>
        </authorList>
    </citation>
    <scope>NUCLEOTIDE SEQUENCE [LARGE SCALE GENOMIC DNA]</scope>
    <source>
        <strain evidence="3 4">SCRP249</strain>
        <strain evidence="2 5">SCRP324</strain>
    </source>
</reference>
<evidence type="ECO:0000313" key="2">
    <source>
        <dbReference type="EMBL" id="KAE9018541.1"/>
    </source>
</evidence>
<dbReference type="OrthoDB" id="129709at2759"/>
<feature type="compositionally biased region" description="Basic and acidic residues" evidence="1">
    <location>
        <begin position="7"/>
        <end position="16"/>
    </location>
</feature>
<feature type="compositionally biased region" description="Basic and acidic residues" evidence="1">
    <location>
        <begin position="64"/>
        <end position="78"/>
    </location>
</feature>
<dbReference type="Proteomes" id="UP000435112">
    <property type="component" value="Unassembled WGS sequence"/>
</dbReference>
<gene>
    <name evidence="3" type="ORF">PR001_g12671</name>
    <name evidence="2" type="ORF">PR002_g13072</name>
</gene>
<proteinExistence type="predicted"/>
<evidence type="ECO:0000256" key="1">
    <source>
        <dbReference type="SAM" id="MobiDB-lite"/>
    </source>
</evidence>